<dbReference type="PANTHER" id="PTHR33321">
    <property type="match status" value="1"/>
</dbReference>
<proteinExistence type="predicted"/>
<reference evidence="1 2" key="1">
    <citation type="journal article" date="2014" name="Agronomy (Basel)">
        <title>A Draft Genome Sequence for Ensete ventricosum, the Drought-Tolerant Tree Against Hunger.</title>
        <authorList>
            <person name="Harrison J."/>
            <person name="Moore K.A."/>
            <person name="Paszkiewicz K."/>
            <person name="Jones T."/>
            <person name="Grant M."/>
            <person name="Ambacheew D."/>
            <person name="Muzemil S."/>
            <person name="Studholme D.J."/>
        </authorList>
    </citation>
    <scope>NUCLEOTIDE SEQUENCE [LARGE SCALE GENOMIC DNA]</scope>
</reference>
<organism evidence="1 2">
    <name type="scientific">Ensete ventricosum</name>
    <name type="common">Abyssinian banana</name>
    <name type="synonym">Musa ensete</name>
    <dbReference type="NCBI Taxonomy" id="4639"/>
    <lineage>
        <taxon>Eukaryota</taxon>
        <taxon>Viridiplantae</taxon>
        <taxon>Streptophyta</taxon>
        <taxon>Embryophyta</taxon>
        <taxon>Tracheophyta</taxon>
        <taxon>Spermatophyta</taxon>
        <taxon>Magnoliopsida</taxon>
        <taxon>Liliopsida</taxon>
        <taxon>Zingiberales</taxon>
        <taxon>Musaceae</taxon>
        <taxon>Ensete</taxon>
    </lineage>
</organism>
<dbReference type="Pfam" id="PF04450">
    <property type="entry name" value="BSP"/>
    <property type="match status" value="1"/>
</dbReference>
<name>A0A426Z2D8_ENSVE</name>
<dbReference type="AlphaFoldDB" id="A0A426Z2D8"/>
<dbReference type="InterPro" id="IPR007541">
    <property type="entry name" value="Uncharacterised_BSP"/>
</dbReference>
<dbReference type="PANTHER" id="PTHR33321:SF3">
    <property type="entry name" value="OS05G0582000 PROTEIN"/>
    <property type="match status" value="1"/>
</dbReference>
<dbReference type="Proteomes" id="UP000287651">
    <property type="component" value="Unassembled WGS sequence"/>
</dbReference>
<evidence type="ECO:0000313" key="2">
    <source>
        <dbReference type="Proteomes" id="UP000287651"/>
    </source>
</evidence>
<protein>
    <submittedName>
        <fullName evidence="1">Uncharacterized protein</fullName>
    </submittedName>
</protein>
<gene>
    <name evidence="1" type="ORF">B296_00013783</name>
</gene>
<sequence>MRQLHYSQTPKLATSVHLLVNCTNIVGEVHIPLHAAGYNSVCISPHWSSSFPVLDKASIALSYEPILDGLQSYCLLIGLRSNLFQETSTAMEEPLLSSPTTTTSSSLATTPAVLIRVTAILTLVAISLWANHEASMSVDISVGNSADGSRAGRLFDLKFASNGRVHRIIHHASQFVEKVLYPDVRYPRKPINHITLRLASDDLPFLTSVSPGFGAGDYTIHLSPILMSAADANAALTAAVHRAVAKLWLWDGQRTAPEPLLEAAAEYLAMAAVFGSRPNIAYTVALESNETCWSAEFLHYCEAKRTGFVAGLNRGMQERWTELTADEAFGSPVRKVCAAYRSASPGRIMESSNSTTDSVEARLSI</sequence>
<dbReference type="EMBL" id="AMZH03008830">
    <property type="protein sequence ID" value="RRT58140.1"/>
    <property type="molecule type" value="Genomic_DNA"/>
</dbReference>
<evidence type="ECO:0000313" key="1">
    <source>
        <dbReference type="EMBL" id="RRT58140.1"/>
    </source>
</evidence>
<comment type="caution">
    <text evidence="1">The sequence shown here is derived from an EMBL/GenBank/DDBJ whole genome shotgun (WGS) entry which is preliminary data.</text>
</comment>
<accession>A0A426Z2D8</accession>